<dbReference type="PANTHER" id="PTHR33202">
    <property type="entry name" value="ZINC UPTAKE REGULATION PROTEIN"/>
    <property type="match status" value="1"/>
</dbReference>
<keyword evidence="5" id="KW-0805">Transcription regulation</keyword>
<dbReference type="GO" id="GO:0000976">
    <property type="term" value="F:transcription cis-regulatory region binding"/>
    <property type="evidence" value="ECO:0007669"/>
    <property type="project" value="TreeGrafter"/>
</dbReference>
<keyword evidence="8" id="KW-0479">Metal-binding</keyword>
<keyword evidence="3" id="KW-0678">Repressor</keyword>
<sequence length="136" mass="15520">MMNFEQHLRDKHLKITPQRIATLNQIYNNGHMSIEEIYEQIKQIYPSISLATIYKNVNALCKANILREIKAPKDKQKYELSSDKHLHVYCEKCGRLDDIKLDTRALEQNCSASSGYTISDISAVLMGVCPDCKNAS</sequence>
<dbReference type="EMBL" id="AE017125">
    <property type="protein sequence ID" value="AAP77539.1"/>
    <property type="molecule type" value="Genomic_DNA"/>
</dbReference>
<dbReference type="InterPro" id="IPR036390">
    <property type="entry name" value="WH_DNA-bd_sf"/>
</dbReference>
<evidence type="ECO:0000256" key="6">
    <source>
        <dbReference type="ARBA" id="ARBA00023125"/>
    </source>
</evidence>
<dbReference type="SUPFAM" id="SSF46785">
    <property type="entry name" value="Winged helix' DNA-binding domain"/>
    <property type="match status" value="1"/>
</dbReference>
<organism evidence="9 10">
    <name type="scientific">Helicobacter hepaticus (strain ATCC 51449 / 3B1)</name>
    <dbReference type="NCBI Taxonomy" id="235279"/>
    <lineage>
        <taxon>Bacteria</taxon>
        <taxon>Pseudomonadati</taxon>
        <taxon>Campylobacterota</taxon>
        <taxon>Epsilonproteobacteria</taxon>
        <taxon>Campylobacterales</taxon>
        <taxon>Helicobacteraceae</taxon>
        <taxon>Helicobacter</taxon>
    </lineage>
</organism>
<evidence type="ECO:0000256" key="1">
    <source>
        <dbReference type="ARBA" id="ARBA00002997"/>
    </source>
</evidence>
<dbReference type="OrthoDB" id="8659436at2"/>
<feature type="binding site" evidence="8">
    <location>
        <position position="129"/>
    </location>
    <ligand>
        <name>Zn(2+)</name>
        <dbReference type="ChEBI" id="CHEBI:29105"/>
    </ligand>
</feature>
<proteinExistence type="inferred from homology"/>
<dbReference type="Proteomes" id="UP000002495">
    <property type="component" value="Chromosome"/>
</dbReference>
<name>Q7VHM4_HELHP</name>
<dbReference type="eggNOG" id="COG0735">
    <property type="taxonomic scope" value="Bacteria"/>
</dbReference>
<dbReference type="GO" id="GO:1900376">
    <property type="term" value="P:regulation of secondary metabolite biosynthetic process"/>
    <property type="evidence" value="ECO:0007669"/>
    <property type="project" value="TreeGrafter"/>
</dbReference>
<dbReference type="Pfam" id="PF01475">
    <property type="entry name" value="FUR"/>
    <property type="match status" value="1"/>
</dbReference>
<evidence type="ECO:0000313" key="10">
    <source>
        <dbReference type="Proteomes" id="UP000002495"/>
    </source>
</evidence>
<dbReference type="InterPro" id="IPR002481">
    <property type="entry name" value="FUR"/>
</dbReference>
<evidence type="ECO:0000256" key="7">
    <source>
        <dbReference type="ARBA" id="ARBA00023163"/>
    </source>
</evidence>
<comment type="cofactor">
    <cofactor evidence="8">
        <name>Zn(2+)</name>
        <dbReference type="ChEBI" id="CHEBI:29105"/>
    </cofactor>
    <text evidence="8">Binds 1 zinc ion per subunit.</text>
</comment>
<dbReference type="AlphaFoldDB" id="Q7VHM4"/>
<dbReference type="Gene3D" id="1.10.10.10">
    <property type="entry name" value="Winged helix-like DNA-binding domain superfamily/Winged helix DNA-binding domain"/>
    <property type="match status" value="1"/>
</dbReference>
<comment type="similarity">
    <text evidence="2">Belongs to the Fur family.</text>
</comment>
<evidence type="ECO:0000256" key="5">
    <source>
        <dbReference type="ARBA" id="ARBA00023015"/>
    </source>
</evidence>
<keyword evidence="10" id="KW-1185">Reference proteome</keyword>
<dbReference type="InterPro" id="IPR043135">
    <property type="entry name" value="Fur_C"/>
</dbReference>
<dbReference type="GO" id="GO:0003700">
    <property type="term" value="F:DNA-binding transcription factor activity"/>
    <property type="evidence" value="ECO:0007669"/>
    <property type="project" value="InterPro"/>
</dbReference>
<evidence type="ECO:0000256" key="4">
    <source>
        <dbReference type="ARBA" id="ARBA00022833"/>
    </source>
</evidence>
<evidence type="ECO:0000256" key="3">
    <source>
        <dbReference type="ARBA" id="ARBA00022491"/>
    </source>
</evidence>
<reference evidence="9 10" key="1">
    <citation type="journal article" date="2003" name="Proc. Natl. Acad. Sci. U.S.A.">
        <title>The complete genome sequence of the carcinogenic bacterium Helicobacter hepaticus.</title>
        <authorList>
            <person name="Suerbaum S."/>
            <person name="Josenhans C."/>
            <person name="Sterzenbach T."/>
            <person name="Drescher B."/>
            <person name="Brandt P."/>
            <person name="Bell M."/>
            <person name="Droege M."/>
            <person name="Fartmann B."/>
            <person name="Fischer H.-P."/>
            <person name="Ge Z."/>
            <person name="Hoerster A."/>
            <person name="Holland R."/>
            <person name="Klein K."/>
            <person name="Koenig J."/>
            <person name="Macko L."/>
            <person name="Mendz G.L."/>
            <person name="Nyakatura G."/>
            <person name="Schauer D.B."/>
            <person name="Shen Z."/>
            <person name="Weber J."/>
            <person name="Frosch M."/>
            <person name="Fox J.G."/>
        </authorList>
    </citation>
    <scope>NUCLEOTIDE SEQUENCE [LARGE SCALE GENOMIC DNA]</scope>
    <source>
        <strain evidence="10">ATCC 51449 / 3B1</strain>
    </source>
</reference>
<dbReference type="RefSeq" id="WP_011115782.1">
    <property type="nucleotide sequence ID" value="NC_004917.1"/>
</dbReference>
<dbReference type="KEGG" id="hhe:HH_0942"/>
<gene>
    <name evidence="9" type="ordered locus">HH_0942</name>
</gene>
<dbReference type="InterPro" id="IPR036388">
    <property type="entry name" value="WH-like_DNA-bd_sf"/>
</dbReference>
<dbReference type="GO" id="GO:0008270">
    <property type="term" value="F:zinc ion binding"/>
    <property type="evidence" value="ECO:0007669"/>
    <property type="project" value="TreeGrafter"/>
</dbReference>
<keyword evidence="6" id="KW-0238">DNA-binding</keyword>
<evidence type="ECO:0000313" key="9">
    <source>
        <dbReference type="EMBL" id="AAP77539.1"/>
    </source>
</evidence>
<keyword evidence="7" id="KW-0804">Transcription</keyword>
<dbReference type="STRING" id="235279.HH_0942"/>
<dbReference type="GO" id="GO:0045892">
    <property type="term" value="P:negative regulation of DNA-templated transcription"/>
    <property type="evidence" value="ECO:0007669"/>
    <property type="project" value="TreeGrafter"/>
</dbReference>
<dbReference type="PANTHER" id="PTHR33202:SF7">
    <property type="entry name" value="FERRIC UPTAKE REGULATION PROTEIN"/>
    <property type="match status" value="1"/>
</dbReference>
<protein>
    <submittedName>
        <fullName evidence="9">Transcriptional regulator</fullName>
    </submittedName>
</protein>
<dbReference type="Gene3D" id="3.30.1490.190">
    <property type="match status" value="1"/>
</dbReference>
<evidence type="ECO:0000256" key="8">
    <source>
        <dbReference type="PIRSR" id="PIRSR602481-1"/>
    </source>
</evidence>
<feature type="binding site" evidence="8">
    <location>
        <position position="93"/>
    </location>
    <ligand>
        <name>Zn(2+)</name>
        <dbReference type="ChEBI" id="CHEBI:29105"/>
    </ligand>
</feature>
<evidence type="ECO:0000256" key="2">
    <source>
        <dbReference type="ARBA" id="ARBA00007957"/>
    </source>
</evidence>
<accession>Q7VHM4</accession>
<dbReference type="HOGENOM" id="CLU_096072_4_4_7"/>
<keyword evidence="4 8" id="KW-0862">Zinc</keyword>
<feature type="binding site" evidence="8">
    <location>
        <position position="90"/>
    </location>
    <ligand>
        <name>Zn(2+)</name>
        <dbReference type="ChEBI" id="CHEBI:29105"/>
    </ligand>
</feature>
<comment type="function">
    <text evidence="1">Acts as a global negative controlling element, employing Fe(2+) as a cofactor to bind the operator of the repressed genes.</text>
</comment>
<dbReference type="CDD" id="cd07153">
    <property type="entry name" value="Fur_like"/>
    <property type="match status" value="1"/>
</dbReference>
<feature type="binding site" evidence="8">
    <location>
        <position position="132"/>
    </location>
    <ligand>
        <name>Zn(2+)</name>
        <dbReference type="ChEBI" id="CHEBI:29105"/>
    </ligand>
</feature>